<comment type="caution">
    <text evidence="1">The sequence shown here is derived from an EMBL/GenBank/DDBJ whole genome shotgun (WGS) entry which is preliminary data.</text>
</comment>
<reference evidence="1" key="1">
    <citation type="submission" date="2014-02" db="EMBL/GenBank/DDBJ databases">
        <title>Expanding our view of genomic diversity in Candidatus Accumulibacter clades.</title>
        <authorList>
            <person name="Skennerton C.T."/>
            <person name="Barr J.J."/>
            <person name="Slater F.R."/>
            <person name="Bond P.L."/>
            <person name="Tyson G.W."/>
        </authorList>
    </citation>
    <scope>NUCLEOTIDE SEQUENCE [LARGE SCALE GENOMIC DNA]</scope>
</reference>
<dbReference type="NCBIfam" id="TIGR04256">
    <property type="entry name" value="GxxExxY"/>
    <property type="match status" value="1"/>
</dbReference>
<dbReference type="Pfam" id="PF13366">
    <property type="entry name" value="PDDEXK_3"/>
    <property type="match status" value="1"/>
</dbReference>
<protein>
    <submittedName>
        <fullName evidence="1">GxxExxY protein</fullName>
    </submittedName>
</protein>
<dbReference type="Proteomes" id="UP000021315">
    <property type="component" value="Unassembled WGS sequence"/>
</dbReference>
<keyword evidence="2" id="KW-1185">Reference proteome</keyword>
<proteinExistence type="predicted"/>
<dbReference type="STRING" id="1453999.AW06_001041"/>
<name>A0A080MKB5_9PROT</name>
<accession>A0A080MKB5</accession>
<evidence type="ECO:0000313" key="1">
    <source>
        <dbReference type="EMBL" id="KFB77799.1"/>
    </source>
</evidence>
<gene>
    <name evidence="1" type="ORF">AW06_001041</name>
</gene>
<organism evidence="1 2">
    <name type="scientific">Candidatus Accumulibacter cognatus</name>
    <dbReference type="NCBI Taxonomy" id="2954383"/>
    <lineage>
        <taxon>Bacteria</taxon>
        <taxon>Pseudomonadati</taxon>
        <taxon>Pseudomonadota</taxon>
        <taxon>Betaproteobacteria</taxon>
        <taxon>Candidatus Accumulibacter</taxon>
    </lineage>
</organism>
<dbReference type="EMBL" id="JDST02000017">
    <property type="protein sequence ID" value="KFB77799.1"/>
    <property type="molecule type" value="Genomic_DNA"/>
</dbReference>
<evidence type="ECO:0000313" key="2">
    <source>
        <dbReference type="Proteomes" id="UP000021315"/>
    </source>
</evidence>
<sequence>MTQMNADLQKDPETYAIIGAAMEVHRVLGNGFLEGVYQDALEIEFKQRNIPFRREQSVPVLYKAFTLGTPYRADFVCHGSIIVELKAINALTNSESAQVLHYLKATGFERALLINFGTPRLDYKRFIQSRNHLRPSAPSAVDLQEGGNA</sequence>
<dbReference type="InterPro" id="IPR026350">
    <property type="entry name" value="GxxExxY"/>
</dbReference>
<dbReference type="AlphaFoldDB" id="A0A080MKB5"/>